<dbReference type="EMBL" id="JAUTBK010000002">
    <property type="protein sequence ID" value="MDQ1207256.1"/>
    <property type="molecule type" value="Genomic_DNA"/>
</dbReference>
<protein>
    <recommendedName>
        <fullName evidence="3">Phage protein</fullName>
    </recommendedName>
</protein>
<dbReference type="RefSeq" id="WP_307001348.1">
    <property type="nucleotide sequence ID" value="NZ_JAUTBK010000002.1"/>
</dbReference>
<gene>
    <name evidence="1" type="ORF">QE380_000179</name>
</gene>
<sequence length="76" mass="8747">MSLVYIGVSTASVNARRPEYYEYAIVGFNGDIHHEKDINKATKYKTEKEAIDAIYRTSFWVAEYDGETVKPLQPTR</sequence>
<evidence type="ECO:0000313" key="1">
    <source>
        <dbReference type="EMBL" id="MDQ1207256.1"/>
    </source>
</evidence>
<reference evidence="1 2" key="1">
    <citation type="submission" date="2023-07" db="EMBL/GenBank/DDBJ databases">
        <title>Functional and genomic diversity of the sorghum phyllosphere microbiome.</title>
        <authorList>
            <person name="Shade A."/>
        </authorList>
    </citation>
    <scope>NUCLEOTIDE SEQUENCE [LARGE SCALE GENOMIC DNA]</scope>
    <source>
        <strain evidence="1 2">SORGH_AS_0887</strain>
    </source>
</reference>
<keyword evidence="2" id="KW-1185">Reference proteome</keyword>
<accession>A0ABU0URT1</accession>
<organism evidence="1 2">
    <name type="scientific">Acinetobacter baylyi</name>
    <dbReference type="NCBI Taxonomy" id="202950"/>
    <lineage>
        <taxon>Bacteria</taxon>
        <taxon>Pseudomonadati</taxon>
        <taxon>Pseudomonadota</taxon>
        <taxon>Gammaproteobacteria</taxon>
        <taxon>Moraxellales</taxon>
        <taxon>Moraxellaceae</taxon>
        <taxon>Acinetobacter</taxon>
    </lineage>
</organism>
<comment type="caution">
    <text evidence="1">The sequence shown here is derived from an EMBL/GenBank/DDBJ whole genome shotgun (WGS) entry which is preliminary data.</text>
</comment>
<evidence type="ECO:0000313" key="2">
    <source>
        <dbReference type="Proteomes" id="UP001233360"/>
    </source>
</evidence>
<proteinExistence type="predicted"/>
<evidence type="ECO:0008006" key="3">
    <source>
        <dbReference type="Google" id="ProtNLM"/>
    </source>
</evidence>
<dbReference type="Proteomes" id="UP001233360">
    <property type="component" value="Unassembled WGS sequence"/>
</dbReference>
<name>A0ABU0URT1_ACIBI</name>